<dbReference type="KEGG" id="wse:WALSEDRAFT_68376"/>
<evidence type="ECO:0000313" key="2">
    <source>
        <dbReference type="EMBL" id="EIM22416.1"/>
    </source>
</evidence>
<dbReference type="GO" id="GO:0032040">
    <property type="term" value="C:small-subunit processome"/>
    <property type="evidence" value="ECO:0007669"/>
    <property type="project" value="TreeGrafter"/>
</dbReference>
<dbReference type="HOGENOM" id="CLU_031901_3_0_1"/>
<dbReference type="FunCoup" id="I4YEM4">
    <property type="interactions" value="769"/>
</dbReference>
<dbReference type="eggNOG" id="KOG3117">
    <property type="taxonomic scope" value="Eukaryota"/>
</dbReference>
<dbReference type="PANTHER" id="PTHR13237">
    <property type="entry name" value="SOMETHING ABOUT SILENCING PROTEIN 10-RELATED"/>
    <property type="match status" value="1"/>
</dbReference>
<gene>
    <name evidence="2" type="ORF">WALSEDRAFT_68376</name>
</gene>
<dbReference type="RefSeq" id="XP_006957662.1">
    <property type="nucleotide sequence ID" value="XM_006957600.1"/>
</dbReference>
<sequence length="343" mass="37913">MSEIRESLQTIQQSVESVKGVIEALNNTDIPSNGLPILTAKCHTLTQYIHDLIHLSTLRLRKSSIQARGASEVQSGDIVDDLIKLRVIHEKSRNLSTKMRYRIDKLVSAASGAQEEQDSVDPLAFKPNPSALLNKNAKDDNGNENDEEENDGVYRPPKLAAVPYTDPEKTKKDKKKVIPAAILPELVGGNEVTMQSSSGLADVPSKLSSRRARELQHMQDYEEENFTRLVQNRKDANRRLRDEADIALGGSGVMRGRRVGGLDGEFDDVLRAVDSRPSKSKNGRAGIYDELDKLSKKSSALDKASAKRARGETANTIESASNKRGRFDRQVGDAARKSRKKNK</sequence>
<dbReference type="EMBL" id="JH668228">
    <property type="protein sequence ID" value="EIM22416.1"/>
    <property type="molecule type" value="Genomic_DNA"/>
</dbReference>
<dbReference type="Pfam" id="PF04000">
    <property type="entry name" value="Sas10_Utp3"/>
    <property type="match status" value="1"/>
</dbReference>
<name>I4YEM4_WALMC</name>
<dbReference type="GO" id="GO:0000462">
    <property type="term" value="P:maturation of SSU-rRNA from tricistronic rRNA transcript (SSU-rRNA, 5.8S rRNA, LSU-rRNA)"/>
    <property type="evidence" value="ECO:0007669"/>
    <property type="project" value="TreeGrafter"/>
</dbReference>
<feature type="compositionally biased region" description="Basic and acidic residues" evidence="1">
    <location>
        <begin position="325"/>
        <end position="336"/>
    </location>
</feature>
<dbReference type="STRING" id="671144.I4YEM4"/>
<keyword evidence="3" id="KW-1185">Reference proteome</keyword>
<feature type="compositionally biased region" description="Acidic residues" evidence="1">
    <location>
        <begin position="142"/>
        <end position="151"/>
    </location>
</feature>
<feature type="region of interest" description="Disordered" evidence="1">
    <location>
        <begin position="112"/>
        <end position="173"/>
    </location>
</feature>
<dbReference type="PANTHER" id="PTHR13237:SF9">
    <property type="entry name" value="NEUROGUIDIN"/>
    <property type="match status" value="1"/>
</dbReference>
<accession>I4YEM4</accession>
<feature type="compositionally biased region" description="Polar residues" evidence="1">
    <location>
        <begin position="313"/>
        <end position="322"/>
    </location>
</feature>
<evidence type="ECO:0000313" key="3">
    <source>
        <dbReference type="Proteomes" id="UP000005242"/>
    </source>
</evidence>
<organism evidence="2 3">
    <name type="scientific">Wallemia mellicola (strain ATCC MYA-4683 / CBS 633.66)</name>
    <name type="common">Wallemia sebi (CBS 633.66)</name>
    <dbReference type="NCBI Taxonomy" id="671144"/>
    <lineage>
        <taxon>Eukaryota</taxon>
        <taxon>Fungi</taxon>
        <taxon>Dikarya</taxon>
        <taxon>Basidiomycota</taxon>
        <taxon>Wallemiomycotina</taxon>
        <taxon>Wallemiomycetes</taxon>
        <taxon>Wallemiales</taxon>
        <taxon>Wallemiaceae</taxon>
        <taxon>Wallemia</taxon>
    </lineage>
</organism>
<dbReference type="Proteomes" id="UP000005242">
    <property type="component" value="Unassembled WGS sequence"/>
</dbReference>
<feature type="region of interest" description="Disordered" evidence="1">
    <location>
        <begin position="297"/>
        <end position="343"/>
    </location>
</feature>
<dbReference type="InterPro" id="IPR007146">
    <property type="entry name" value="Sas10/Utp3/C1D"/>
</dbReference>
<dbReference type="GeneID" id="18475383"/>
<dbReference type="OMA" id="RHTKSER"/>
<dbReference type="OrthoDB" id="203440at2759"/>
<dbReference type="InParanoid" id="I4YEM4"/>
<reference evidence="2 3" key="1">
    <citation type="journal article" date="2012" name="Fungal Genet. Biol.">
        <title>The genome of the xerotolerant mold Wallemia sebi reveals adaptations to osmotic stress and suggests cryptic sexual reproduction.</title>
        <authorList>
            <person name="Padamsee M."/>
            <person name="Kumar T.K.A."/>
            <person name="Riley R."/>
            <person name="Binder M."/>
            <person name="Boyd A."/>
            <person name="Calvo A.M."/>
            <person name="Furukawa K."/>
            <person name="Hesse C."/>
            <person name="Hohmann S."/>
            <person name="James T.Y."/>
            <person name="LaButti K."/>
            <person name="Lapidus A."/>
            <person name="Lindquist E."/>
            <person name="Lucas S."/>
            <person name="Miller K."/>
            <person name="Shantappa S."/>
            <person name="Grigoriev I.V."/>
            <person name="Hibbett D.S."/>
            <person name="McLaughlin D.J."/>
            <person name="Spatafora J.W."/>
            <person name="Aime M.C."/>
        </authorList>
    </citation>
    <scope>NUCLEOTIDE SEQUENCE [LARGE SCALE GENOMIC DNA]</scope>
    <source>
        <strain evidence="3">ATCC MYA-4683 / CBS 633.66</strain>
    </source>
</reference>
<protein>
    <submittedName>
        <fullName evidence="2">Uncharacterized protein</fullName>
    </submittedName>
</protein>
<evidence type="ECO:0000256" key="1">
    <source>
        <dbReference type="SAM" id="MobiDB-lite"/>
    </source>
</evidence>
<proteinExistence type="predicted"/>
<dbReference type="AlphaFoldDB" id="I4YEM4"/>